<dbReference type="SUPFAM" id="SSF51338">
    <property type="entry name" value="Composite domain of metallo-dependent hydrolases"/>
    <property type="match status" value="1"/>
</dbReference>
<dbReference type="Gene3D" id="3.20.20.140">
    <property type="entry name" value="Metal-dependent hydrolases"/>
    <property type="match status" value="2"/>
</dbReference>
<dbReference type="GO" id="GO:0004038">
    <property type="term" value="F:allantoinase activity"/>
    <property type="evidence" value="ECO:0007669"/>
    <property type="project" value="TreeGrafter"/>
</dbReference>
<dbReference type="AlphaFoldDB" id="A0A0D2LJP0"/>
<dbReference type="InterPro" id="IPR050138">
    <property type="entry name" value="DHOase/Allantoinase_Hydrolase"/>
</dbReference>
<organism evidence="2 3">
    <name type="scientific">Hypholoma sublateritium (strain FD-334 SS-4)</name>
    <dbReference type="NCBI Taxonomy" id="945553"/>
    <lineage>
        <taxon>Eukaryota</taxon>
        <taxon>Fungi</taxon>
        <taxon>Dikarya</taxon>
        <taxon>Basidiomycota</taxon>
        <taxon>Agaricomycotina</taxon>
        <taxon>Agaricomycetes</taxon>
        <taxon>Agaricomycetidae</taxon>
        <taxon>Agaricales</taxon>
        <taxon>Agaricineae</taxon>
        <taxon>Strophariaceae</taxon>
        <taxon>Hypholoma</taxon>
    </lineage>
</organism>
<proteinExistence type="predicted"/>
<dbReference type="GO" id="GO:0005737">
    <property type="term" value="C:cytoplasm"/>
    <property type="evidence" value="ECO:0007669"/>
    <property type="project" value="TreeGrafter"/>
</dbReference>
<evidence type="ECO:0000313" key="2">
    <source>
        <dbReference type="EMBL" id="KJA27922.1"/>
    </source>
</evidence>
<dbReference type="Pfam" id="PF01979">
    <property type="entry name" value="Amidohydro_1"/>
    <property type="match status" value="1"/>
</dbReference>
<reference evidence="3" key="1">
    <citation type="submission" date="2014-04" db="EMBL/GenBank/DDBJ databases">
        <title>Evolutionary Origins and Diversification of the Mycorrhizal Mutualists.</title>
        <authorList>
            <consortium name="DOE Joint Genome Institute"/>
            <consortium name="Mycorrhizal Genomics Consortium"/>
            <person name="Kohler A."/>
            <person name="Kuo A."/>
            <person name="Nagy L.G."/>
            <person name="Floudas D."/>
            <person name="Copeland A."/>
            <person name="Barry K.W."/>
            <person name="Cichocki N."/>
            <person name="Veneault-Fourrey C."/>
            <person name="LaButti K."/>
            <person name="Lindquist E.A."/>
            <person name="Lipzen A."/>
            <person name="Lundell T."/>
            <person name="Morin E."/>
            <person name="Murat C."/>
            <person name="Riley R."/>
            <person name="Ohm R."/>
            <person name="Sun H."/>
            <person name="Tunlid A."/>
            <person name="Henrissat B."/>
            <person name="Grigoriev I.V."/>
            <person name="Hibbett D.S."/>
            <person name="Martin F."/>
        </authorList>
    </citation>
    <scope>NUCLEOTIDE SEQUENCE [LARGE SCALE GENOMIC DNA]</scope>
    <source>
        <strain evidence="3">FD-334 SS-4</strain>
    </source>
</reference>
<dbReference type="InterPro" id="IPR032466">
    <property type="entry name" value="Metal_Hydrolase"/>
</dbReference>
<dbReference type="SUPFAM" id="SSF51556">
    <property type="entry name" value="Metallo-dependent hydrolases"/>
    <property type="match status" value="1"/>
</dbReference>
<evidence type="ECO:0000313" key="3">
    <source>
        <dbReference type="Proteomes" id="UP000054270"/>
    </source>
</evidence>
<dbReference type="OrthoDB" id="10258955at2759"/>
<gene>
    <name evidence="2" type="ORF">HYPSUDRAFT_34153</name>
</gene>
<accession>A0A0D2LJP0</accession>
<dbReference type="PANTHER" id="PTHR43668:SF5">
    <property type="entry name" value="AMIDOHYDROLASE 3 DOMAIN-CONTAINING PROTEIN"/>
    <property type="match status" value="1"/>
</dbReference>
<dbReference type="GO" id="GO:0006145">
    <property type="term" value="P:purine nucleobase catabolic process"/>
    <property type="evidence" value="ECO:0007669"/>
    <property type="project" value="TreeGrafter"/>
</dbReference>
<dbReference type="InterPro" id="IPR006680">
    <property type="entry name" value="Amidohydro-rel"/>
</dbReference>
<dbReference type="InterPro" id="IPR011059">
    <property type="entry name" value="Metal-dep_hydrolase_composite"/>
</dbReference>
<evidence type="ECO:0000259" key="1">
    <source>
        <dbReference type="Pfam" id="PF01979"/>
    </source>
</evidence>
<dbReference type="Proteomes" id="UP000054270">
    <property type="component" value="Unassembled WGS sequence"/>
</dbReference>
<sequence>MDKFPAQRRGTTSSAVFKSLLGAVLVAIVVSTSLGLSLSHNPLVATKVPINAAQIVQQCQALHVLPGPPKNFHHRTESDRYVAGTPPTLVRNATIWTGRVSGYEVITGDLLIDKGIIQGVGKLRKSALEAYKDLAVIDAAGAWVTPGIVDMHSHLGVDSVPELHGSDDTNSLKGLVLPWLRSLDGLNTHDEAYQLSISGGVTTANILPGSADAIGGQAFTIKLRPTEERSSSAMVLEPPYTLNGTHVDPSLPPRWRQMKHACGENPSRVYSGTRMDTIWAFRHGYDTARKLKEKQDVYCSKALSGQWKGLGEFPEDLQWEALVDVLRGRVKVHNHCYEAVDLDGMVRLTNEFKFSIAAFHHAHETYLVPDLLKKAYGKTPAIALFATNARYKREAYRGSEFAPRILADNGLKVVMKSDHPVLNSRHLLYEAQQAHYYGLPSNLALASVTSTPATVLGYDHRIGFIKPGYDADIVVWDSHPLTLGAAPKQVFIDGVAQLKTPHFNKKPNFFQRVPKTPDFTKEREAAIKYEGLPPLEAKTAKLDVVMFTNVNSVFLRHGEKVRESFSAAKDGDNGVVVVKFGVVSCVGTSFDCSVEEYGSDAQIIDLEGGSISPSLVSYGSHLALHHIDGESSTNDGKVYNPLKADAPSILGDSPVIRAVDGLQFASRDALLAYRSGVTVGVTAPSSSGFLAGLSTAFNTGSPHKLADGAVVQDVAALHIAIDSSTPSVSTHIAALRNLLLGNGEGEIGSLFASVVEGNLPLVIQVQSADIMATLINLKKDIEDRSETNIQLTFAGANEAHLLAKEIGEAGVGVILSPSRPFPGSWKSRRILPGPPLTRQNAFAVLAAHNVTIGIGIEEQWSARNTRFDVAWAALEANGALSREDAIALASVNLERLLGVNTPSRDLVAIKQGSLFDFEGKVVGVISPQRGVVDLILQ</sequence>
<name>A0A0D2LJP0_HYPSF</name>
<protein>
    <recommendedName>
        <fullName evidence="1">Amidohydrolase-related domain-containing protein</fullName>
    </recommendedName>
</protein>
<dbReference type="PANTHER" id="PTHR43668">
    <property type="entry name" value="ALLANTOINASE"/>
    <property type="match status" value="1"/>
</dbReference>
<keyword evidence="3" id="KW-1185">Reference proteome</keyword>
<dbReference type="OMA" id="RGQVHVH"/>
<feature type="domain" description="Amidohydrolase-related" evidence="1">
    <location>
        <begin position="397"/>
        <end position="494"/>
    </location>
</feature>
<dbReference type="EMBL" id="KN817522">
    <property type="protein sequence ID" value="KJA27922.1"/>
    <property type="molecule type" value="Genomic_DNA"/>
</dbReference>